<dbReference type="InterPro" id="IPR024654">
    <property type="entry name" value="Calcineurin-like_PHP_lpxH"/>
</dbReference>
<dbReference type="SUPFAM" id="SSF56300">
    <property type="entry name" value="Metallo-dependent phosphatases"/>
    <property type="match status" value="1"/>
</dbReference>
<dbReference type="STRING" id="398512.Bccel_0747"/>
<keyword evidence="4" id="KW-1185">Reference proteome</keyword>
<dbReference type="CDD" id="cd00838">
    <property type="entry name" value="MPP_superfamily"/>
    <property type="match status" value="1"/>
</dbReference>
<proteinExistence type="inferred from homology"/>
<name>A0A0L6JJ71_9FIRM</name>
<accession>A0A0L6JJ71</accession>
<evidence type="ECO:0000259" key="2">
    <source>
        <dbReference type="Pfam" id="PF12850"/>
    </source>
</evidence>
<gene>
    <name evidence="3" type="ORF">Bccel_0747</name>
</gene>
<evidence type="ECO:0000313" key="3">
    <source>
        <dbReference type="EMBL" id="KNY25487.1"/>
    </source>
</evidence>
<dbReference type="OrthoDB" id="9800565at2"/>
<comment type="caution">
    <text evidence="3">The sequence shown here is derived from an EMBL/GenBank/DDBJ whole genome shotgun (WGS) entry which is preliminary data.</text>
</comment>
<dbReference type="eggNOG" id="COG0639">
    <property type="taxonomic scope" value="Bacteria"/>
</dbReference>
<comment type="similarity">
    <text evidence="1">Belongs to the metallophosphoesterase superfamily. YfcE family.</text>
</comment>
<dbReference type="AlphaFoldDB" id="A0A0L6JJ71"/>
<dbReference type="Proteomes" id="UP000036923">
    <property type="component" value="Unassembled WGS sequence"/>
</dbReference>
<evidence type="ECO:0000256" key="1">
    <source>
        <dbReference type="ARBA" id="ARBA00008950"/>
    </source>
</evidence>
<dbReference type="Pfam" id="PF12850">
    <property type="entry name" value="Metallophos_2"/>
    <property type="match status" value="1"/>
</dbReference>
<evidence type="ECO:0000313" key="4">
    <source>
        <dbReference type="Proteomes" id="UP000036923"/>
    </source>
</evidence>
<sequence>MDAIKQMVKVAGFISDVHAEDIIFETSIMFFKRQGIKDIYCLGDFCDGYGNVDRIISRARNEGIISVKGNHDIWCLGGIMRNMPDSMTLADLSNDSIDFLKSLPKTREITTSTGSVLLCHGILDNEMARVCSDDYGYAIESNDDLQMFINGSYPSIMINGHTHRKMVKQIQDKTIINVGTLFREHNPSLTIVDFENKNVYFYDIIGGIVKDEPEVIELK</sequence>
<dbReference type="EMBL" id="LGTC01000001">
    <property type="protein sequence ID" value="KNY25487.1"/>
    <property type="molecule type" value="Genomic_DNA"/>
</dbReference>
<feature type="domain" description="Calcineurin-like phosphoesterase" evidence="2">
    <location>
        <begin position="12"/>
        <end position="196"/>
    </location>
</feature>
<reference evidence="4" key="1">
    <citation type="submission" date="2015-07" db="EMBL/GenBank/DDBJ databases">
        <title>Near-Complete Genome Sequence of the Cellulolytic Bacterium Bacteroides (Pseudobacteroides) cellulosolvens ATCC 35603.</title>
        <authorList>
            <person name="Dassa B."/>
            <person name="Utturkar S.M."/>
            <person name="Klingeman D.M."/>
            <person name="Hurt R.A."/>
            <person name="Keller M."/>
            <person name="Xu J."/>
            <person name="Reddy Y.H.K."/>
            <person name="Borovok I."/>
            <person name="Grinberg I.R."/>
            <person name="Lamed R."/>
            <person name="Zhivin O."/>
            <person name="Bayer E.A."/>
            <person name="Brown S.D."/>
        </authorList>
    </citation>
    <scope>NUCLEOTIDE SEQUENCE [LARGE SCALE GENOMIC DNA]</scope>
    <source>
        <strain evidence="4">DSM 2933</strain>
    </source>
</reference>
<dbReference type="InterPro" id="IPR029052">
    <property type="entry name" value="Metallo-depent_PP-like"/>
</dbReference>
<dbReference type="Gene3D" id="3.60.21.10">
    <property type="match status" value="1"/>
</dbReference>
<dbReference type="RefSeq" id="WP_036943109.1">
    <property type="nucleotide sequence ID" value="NZ_LGTC01000001.1"/>
</dbReference>
<protein>
    <submittedName>
        <fullName evidence="3">Calcineurin-like phosphoesterase superfamily domain containing protein</fullName>
    </submittedName>
</protein>
<organism evidence="3 4">
    <name type="scientific">Pseudobacteroides cellulosolvens ATCC 35603 = DSM 2933</name>
    <dbReference type="NCBI Taxonomy" id="398512"/>
    <lineage>
        <taxon>Bacteria</taxon>
        <taxon>Bacillati</taxon>
        <taxon>Bacillota</taxon>
        <taxon>Clostridia</taxon>
        <taxon>Eubacteriales</taxon>
        <taxon>Oscillospiraceae</taxon>
        <taxon>Pseudobacteroides</taxon>
    </lineage>
</organism>